<gene>
    <name evidence="2" type="ORF">LIER_23757</name>
</gene>
<evidence type="ECO:0000259" key="1">
    <source>
        <dbReference type="Pfam" id="PF07727"/>
    </source>
</evidence>
<name>A0AAV3R1T3_LITER</name>
<dbReference type="AlphaFoldDB" id="A0AAV3R1T3"/>
<keyword evidence="3" id="KW-1185">Reference proteome</keyword>
<dbReference type="Pfam" id="PF07727">
    <property type="entry name" value="RVT_2"/>
    <property type="match status" value="1"/>
</dbReference>
<dbReference type="PANTHER" id="PTHR11439">
    <property type="entry name" value="GAG-POL-RELATED RETROTRANSPOSON"/>
    <property type="match status" value="1"/>
</dbReference>
<dbReference type="SUPFAM" id="SSF56672">
    <property type="entry name" value="DNA/RNA polymerases"/>
    <property type="match status" value="1"/>
</dbReference>
<organism evidence="2 3">
    <name type="scientific">Lithospermum erythrorhizon</name>
    <name type="common">Purple gromwell</name>
    <name type="synonym">Lithospermum officinale var. erythrorhizon</name>
    <dbReference type="NCBI Taxonomy" id="34254"/>
    <lineage>
        <taxon>Eukaryota</taxon>
        <taxon>Viridiplantae</taxon>
        <taxon>Streptophyta</taxon>
        <taxon>Embryophyta</taxon>
        <taxon>Tracheophyta</taxon>
        <taxon>Spermatophyta</taxon>
        <taxon>Magnoliopsida</taxon>
        <taxon>eudicotyledons</taxon>
        <taxon>Gunneridae</taxon>
        <taxon>Pentapetalae</taxon>
        <taxon>asterids</taxon>
        <taxon>lamiids</taxon>
        <taxon>Boraginales</taxon>
        <taxon>Boraginaceae</taxon>
        <taxon>Boraginoideae</taxon>
        <taxon>Lithospermeae</taxon>
        <taxon>Lithospermum</taxon>
    </lineage>
</organism>
<dbReference type="InterPro" id="IPR043502">
    <property type="entry name" value="DNA/RNA_pol_sf"/>
</dbReference>
<evidence type="ECO:0000313" key="3">
    <source>
        <dbReference type="Proteomes" id="UP001454036"/>
    </source>
</evidence>
<proteinExistence type="predicted"/>
<evidence type="ECO:0000313" key="2">
    <source>
        <dbReference type="EMBL" id="GAA0169228.1"/>
    </source>
</evidence>
<reference evidence="2 3" key="1">
    <citation type="submission" date="2024-01" db="EMBL/GenBank/DDBJ databases">
        <title>The complete chloroplast genome sequence of Lithospermum erythrorhizon: insights into the phylogenetic relationship among Boraginaceae species and the maternal lineages of purple gromwells.</title>
        <authorList>
            <person name="Okada T."/>
            <person name="Watanabe K."/>
        </authorList>
    </citation>
    <scope>NUCLEOTIDE SEQUENCE [LARGE SCALE GENOMIC DNA]</scope>
</reference>
<sequence>MSTVRCILTIVVSYGWSIYQRDINNAFLHGDLVEEVYMQSSEGVIVPYYEEGMVIVACYVDDILVTGSNAIAIANLKAHLHHQFSIKDLGFLSYFLGFEGSTKLSLEAYFDSDWAACPTTRRSVTGYVMKLGQSPISWKSKKQLTVSRSFAEADLAIHIAKNPVFHERTEHIDIDYHFTREKVLEGLITLAHLPTDEQVADLLTKVLPSPHHNYLLNKLGLLHFTPQSACGGVGGGGG</sequence>
<protein>
    <recommendedName>
        <fullName evidence="1">Reverse transcriptase Ty1/copia-type domain-containing protein</fullName>
    </recommendedName>
</protein>
<accession>A0AAV3R1T3</accession>
<dbReference type="InterPro" id="IPR013103">
    <property type="entry name" value="RVT_2"/>
</dbReference>
<comment type="caution">
    <text evidence="2">The sequence shown here is derived from an EMBL/GenBank/DDBJ whole genome shotgun (WGS) entry which is preliminary data.</text>
</comment>
<dbReference type="PANTHER" id="PTHR11439:SF498">
    <property type="entry name" value="DNAK FAMILY PROTEIN"/>
    <property type="match status" value="1"/>
</dbReference>
<dbReference type="CDD" id="cd09272">
    <property type="entry name" value="RNase_HI_RT_Ty1"/>
    <property type="match status" value="1"/>
</dbReference>
<dbReference type="EMBL" id="BAABME010006761">
    <property type="protein sequence ID" value="GAA0169228.1"/>
    <property type="molecule type" value="Genomic_DNA"/>
</dbReference>
<feature type="domain" description="Reverse transcriptase Ty1/copia-type" evidence="1">
    <location>
        <begin position="42"/>
        <end position="99"/>
    </location>
</feature>
<dbReference type="Proteomes" id="UP001454036">
    <property type="component" value="Unassembled WGS sequence"/>
</dbReference>